<dbReference type="AlphaFoldDB" id="A0AAE1CTJ6"/>
<accession>A0AAE1CTJ6</accession>
<dbReference type="Proteomes" id="UP001283361">
    <property type="component" value="Unassembled WGS sequence"/>
</dbReference>
<dbReference type="EMBL" id="JAWDGP010006848">
    <property type="protein sequence ID" value="KAK3734479.1"/>
    <property type="molecule type" value="Genomic_DNA"/>
</dbReference>
<protein>
    <submittedName>
        <fullName evidence="2">Uncharacterized protein</fullName>
    </submittedName>
</protein>
<evidence type="ECO:0000313" key="3">
    <source>
        <dbReference type="Proteomes" id="UP001283361"/>
    </source>
</evidence>
<name>A0AAE1CTJ6_9GAST</name>
<sequence length="81" mass="9181">MEQDMFRVEWTGRVPYIPPTRHVTRNLCHGASQPCRIATLDGGQVCLVDHAQWTRERVPGSAIALDNEEDPRLLDQSSRVP</sequence>
<proteinExistence type="predicted"/>
<feature type="region of interest" description="Disordered" evidence="1">
    <location>
        <begin position="62"/>
        <end position="81"/>
    </location>
</feature>
<keyword evidence="3" id="KW-1185">Reference proteome</keyword>
<evidence type="ECO:0000256" key="1">
    <source>
        <dbReference type="SAM" id="MobiDB-lite"/>
    </source>
</evidence>
<evidence type="ECO:0000313" key="2">
    <source>
        <dbReference type="EMBL" id="KAK3734479.1"/>
    </source>
</evidence>
<reference evidence="2" key="1">
    <citation type="journal article" date="2023" name="G3 (Bethesda)">
        <title>A reference genome for the long-term kleptoplast-retaining sea slug Elysia crispata morphotype clarki.</title>
        <authorList>
            <person name="Eastman K.E."/>
            <person name="Pendleton A.L."/>
            <person name="Shaikh M.A."/>
            <person name="Suttiyut T."/>
            <person name="Ogas R."/>
            <person name="Tomko P."/>
            <person name="Gavelis G."/>
            <person name="Widhalm J.R."/>
            <person name="Wisecaver J.H."/>
        </authorList>
    </citation>
    <scope>NUCLEOTIDE SEQUENCE</scope>
    <source>
        <strain evidence="2">ECLA1</strain>
    </source>
</reference>
<comment type="caution">
    <text evidence="2">The sequence shown here is derived from an EMBL/GenBank/DDBJ whole genome shotgun (WGS) entry which is preliminary data.</text>
</comment>
<gene>
    <name evidence="2" type="ORF">RRG08_029154</name>
</gene>
<organism evidence="2 3">
    <name type="scientific">Elysia crispata</name>
    <name type="common">lettuce slug</name>
    <dbReference type="NCBI Taxonomy" id="231223"/>
    <lineage>
        <taxon>Eukaryota</taxon>
        <taxon>Metazoa</taxon>
        <taxon>Spiralia</taxon>
        <taxon>Lophotrochozoa</taxon>
        <taxon>Mollusca</taxon>
        <taxon>Gastropoda</taxon>
        <taxon>Heterobranchia</taxon>
        <taxon>Euthyneura</taxon>
        <taxon>Panpulmonata</taxon>
        <taxon>Sacoglossa</taxon>
        <taxon>Placobranchoidea</taxon>
        <taxon>Plakobranchidae</taxon>
        <taxon>Elysia</taxon>
    </lineage>
</organism>